<evidence type="ECO:0000256" key="1">
    <source>
        <dbReference type="SAM" id="MobiDB-lite"/>
    </source>
</evidence>
<name>A0AAE8XR97_9CAUD</name>
<feature type="compositionally biased region" description="Polar residues" evidence="1">
    <location>
        <begin position="7"/>
        <end position="21"/>
    </location>
</feature>
<keyword evidence="3" id="KW-1185">Reference proteome</keyword>
<evidence type="ECO:0000313" key="2">
    <source>
        <dbReference type="EMBL" id="UAW96710.1"/>
    </source>
</evidence>
<feature type="compositionally biased region" description="Basic and acidic residues" evidence="1">
    <location>
        <begin position="55"/>
        <end position="66"/>
    </location>
</feature>
<proteinExistence type="predicted"/>
<feature type="region of interest" description="Disordered" evidence="1">
    <location>
        <begin position="1"/>
        <end position="99"/>
    </location>
</feature>
<protein>
    <submittedName>
        <fullName evidence="2">Uncharacterized protein</fullName>
    </submittedName>
</protein>
<accession>A0AAE8XR97</accession>
<organism evidence="2 3">
    <name type="scientific">Erwinia phage pEa_SNUABM_22</name>
    <dbReference type="NCBI Taxonomy" id="2869549"/>
    <lineage>
        <taxon>Viruses</taxon>
        <taxon>Duplodnaviria</taxon>
        <taxon>Heunggongvirae</taxon>
        <taxon>Uroviricota</taxon>
        <taxon>Caudoviricetes</taxon>
        <taxon>Alexandravirus</taxon>
        <taxon>Alexandravirus SNUABM22</taxon>
    </lineage>
</organism>
<dbReference type="Proteomes" id="UP000827717">
    <property type="component" value="Segment"/>
</dbReference>
<sequence>MTRIMISLNSEANGDMTNKAQPASDIPKSWPDQNKLTGKIPFDANQSETADDMFDPDKAVEGDADLRNGNTKPGAEGKASRPDENFRAGGRTQNEVESTHCNKQNALGQPVRFTKDDIMGGGRSFQDLFGNIFADIFADRRVQRTMSRVANEMDTQSLSRGKSKSAKMRSQMLKMVMPELSREQGERLATAMQEHDGETVKRILTQIGVKLGKRVSQKK</sequence>
<dbReference type="EMBL" id="MZ443785">
    <property type="protein sequence ID" value="UAW96710.1"/>
    <property type="molecule type" value="Genomic_DNA"/>
</dbReference>
<evidence type="ECO:0000313" key="3">
    <source>
        <dbReference type="Proteomes" id="UP000827717"/>
    </source>
</evidence>
<gene>
    <name evidence="2" type="ORF">pEaSNUABM22_00223</name>
</gene>
<reference evidence="2 3" key="1">
    <citation type="submission" date="2021-06" db="EMBL/GenBank/DDBJ databases">
        <title>Complete genome sequence of Erwinia phage pEa_SNUABM_22.</title>
        <authorList>
            <person name="Kim S.G."/>
            <person name="Park S.C."/>
        </authorList>
    </citation>
    <scope>NUCLEOTIDE SEQUENCE [LARGE SCALE GENOMIC DNA]</scope>
    <source>
        <strain evidence="3">pEa_SNUABM_22</strain>
    </source>
</reference>